<dbReference type="PRINTS" id="PR00080">
    <property type="entry name" value="SDRFAMILY"/>
</dbReference>
<dbReference type="RefSeq" id="WP_349683734.1">
    <property type="nucleotide sequence ID" value="NZ_JBEGDD010000003.1"/>
</dbReference>
<dbReference type="Gene3D" id="3.40.50.720">
    <property type="entry name" value="NAD(P)-binding Rossmann-like Domain"/>
    <property type="match status" value="1"/>
</dbReference>
<name>A0ABV1NMC8_9CAUL</name>
<comment type="caution">
    <text evidence="4">The sequence shown here is derived from an EMBL/GenBank/DDBJ whole genome shotgun (WGS) entry which is preliminary data.</text>
</comment>
<evidence type="ECO:0000256" key="2">
    <source>
        <dbReference type="ARBA" id="ARBA00023002"/>
    </source>
</evidence>
<accession>A0ABV1NMC8</accession>
<dbReference type="PANTHER" id="PTHR24322:SF736">
    <property type="entry name" value="RETINOL DEHYDROGENASE 10"/>
    <property type="match status" value="1"/>
</dbReference>
<keyword evidence="2 4" id="KW-0560">Oxidoreductase</keyword>
<dbReference type="InterPro" id="IPR036291">
    <property type="entry name" value="NAD(P)-bd_dom_sf"/>
</dbReference>
<dbReference type="SUPFAM" id="SSF51735">
    <property type="entry name" value="NAD(P)-binding Rossmann-fold domains"/>
    <property type="match status" value="1"/>
</dbReference>
<evidence type="ECO:0000256" key="3">
    <source>
        <dbReference type="RuleBase" id="RU000363"/>
    </source>
</evidence>
<dbReference type="InterPro" id="IPR002347">
    <property type="entry name" value="SDR_fam"/>
</dbReference>
<dbReference type="PROSITE" id="PS00061">
    <property type="entry name" value="ADH_SHORT"/>
    <property type="match status" value="1"/>
</dbReference>
<dbReference type="PANTHER" id="PTHR24322">
    <property type="entry name" value="PKSB"/>
    <property type="match status" value="1"/>
</dbReference>
<evidence type="ECO:0000256" key="1">
    <source>
        <dbReference type="ARBA" id="ARBA00006484"/>
    </source>
</evidence>
<reference evidence="4 5" key="1">
    <citation type="submission" date="2024-06" db="EMBL/GenBank/DDBJ databases">
        <title>Brevundimonas sp. C11.</title>
        <authorList>
            <person name="Maltman C."/>
        </authorList>
    </citation>
    <scope>NUCLEOTIDE SEQUENCE [LARGE SCALE GENOMIC DNA]</scope>
    <source>
        <strain evidence="4 5">C11</strain>
    </source>
</reference>
<dbReference type="PRINTS" id="PR00081">
    <property type="entry name" value="GDHRDH"/>
</dbReference>
<dbReference type="CDD" id="cd05233">
    <property type="entry name" value="SDR_c"/>
    <property type="match status" value="1"/>
</dbReference>
<evidence type="ECO:0000313" key="4">
    <source>
        <dbReference type="EMBL" id="MEQ7154569.1"/>
    </source>
</evidence>
<sequence>MDVKDKVVVITGGAGGIGRAMAERFAASGARHIAVADRDAASALTVADAVGGSAHDVDVANEADIVRLVADVTRHVGPIDLFCSNAGVLPPDMDLSLAVSADDRAWALAWSVNVMAHVYAARAVLPAMIARGEGYLLNTVSAAGLLTMIGSAAYATTKHAAIGLAESLAIAHADDGIRVSVLCPQAVATPMAAGDVHFGADIDGILTPEAVADCVVEGLTAERFLILPHPKALDYLQRKTADYDGWLAGLSRFRRQFITQAAPSRFSRRRSVV</sequence>
<dbReference type="EC" id="1.-.-.-" evidence="4"/>
<evidence type="ECO:0000313" key="5">
    <source>
        <dbReference type="Proteomes" id="UP001445732"/>
    </source>
</evidence>
<dbReference type="Proteomes" id="UP001445732">
    <property type="component" value="Unassembled WGS sequence"/>
</dbReference>
<dbReference type="GO" id="GO:0016491">
    <property type="term" value="F:oxidoreductase activity"/>
    <property type="evidence" value="ECO:0007669"/>
    <property type="project" value="UniProtKB-KW"/>
</dbReference>
<comment type="similarity">
    <text evidence="1 3">Belongs to the short-chain dehydrogenases/reductases (SDR) family.</text>
</comment>
<organism evidence="4 5">
    <name type="scientific">Brevundimonas aurifodinae</name>
    <dbReference type="NCBI Taxonomy" id="1508312"/>
    <lineage>
        <taxon>Bacteria</taxon>
        <taxon>Pseudomonadati</taxon>
        <taxon>Pseudomonadota</taxon>
        <taxon>Alphaproteobacteria</taxon>
        <taxon>Caulobacterales</taxon>
        <taxon>Caulobacteraceae</taxon>
        <taxon>Brevundimonas</taxon>
    </lineage>
</organism>
<dbReference type="EMBL" id="JBEGDD010000003">
    <property type="protein sequence ID" value="MEQ7154569.1"/>
    <property type="molecule type" value="Genomic_DNA"/>
</dbReference>
<gene>
    <name evidence="4" type="ORF">ABN401_05015</name>
</gene>
<protein>
    <submittedName>
        <fullName evidence="4">SDR family oxidoreductase</fullName>
        <ecNumber evidence="4">1.-.-.-</ecNumber>
    </submittedName>
</protein>
<dbReference type="InterPro" id="IPR020904">
    <property type="entry name" value="Sc_DH/Rdtase_CS"/>
</dbReference>
<keyword evidence="5" id="KW-1185">Reference proteome</keyword>
<dbReference type="Pfam" id="PF00106">
    <property type="entry name" value="adh_short"/>
    <property type="match status" value="1"/>
</dbReference>
<proteinExistence type="inferred from homology"/>